<dbReference type="PROSITE" id="PS50294">
    <property type="entry name" value="WD_REPEATS_REGION"/>
    <property type="match status" value="2"/>
</dbReference>
<feature type="region of interest" description="Disordered" evidence="4">
    <location>
        <begin position="56"/>
        <end position="141"/>
    </location>
</feature>
<keyword evidence="1 3" id="KW-0853">WD repeat</keyword>
<evidence type="ECO:0000313" key="6">
    <source>
        <dbReference type="EMBL" id="GMG32804.1"/>
    </source>
</evidence>
<feature type="compositionally biased region" description="Low complexity" evidence="4">
    <location>
        <begin position="88"/>
        <end position="99"/>
    </location>
</feature>
<feature type="compositionally biased region" description="Polar residues" evidence="4">
    <location>
        <begin position="203"/>
        <end position="229"/>
    </location>
</feature>
<dbReference type="Proteomes" id="UP001165205">
    <property type="component" value="Unassembled WGS sequence"/>
</dbReference>
<name>A0AAN4YS08_ASPOZ</name>
<dbReference type="AlphaFoldDB" id="A0AAN4YS08"/>
<organism evidence="6 7">
    <name type="scientific">Aspergillus oryzae</name>
    <name type="common">Yellow koji mold</name>
    <dbReference type="NCBI Taxonomy" id="5062"/>
    <lineage>
        <taxon>Eukaryota</taxon>
        <taxon>Fungi</taxon>
        <taxon>Dikarya</taxon>
        <taxon>Ascomycota</taxon>
        <taxon>Pezizomycotina</taxon>
        <taxon>Eurotiomycetes</taxon>
        <taxon>Eurotiomycetidae</taxon>
        <taxon>Eurotiales</taxon>
        <taxon>Aspergillaceae</taxon>
        <taxon>Aspergillus</taxon>
        <taxon>Aspergillus subgen. Circumdati</taxon>
    </lineage>
</organism>
<dbReference type="SMART" id="SM00320">
    <property type="entry name" value="WD40"/>
    <property type="match status" value="5"/>
</dbReference>
<dbReference type="InterPro" id="IPR006595">
    <property type="entry name" value="CTLH_C"/>
</dbReference>
<feature type="domain" description="CTLH" evidence="5">
    <location>
        <begin position="270"/>
        <end position="349"/>
    </location>
</feature>
<dbReference type="PANTHER" id="PTHR22838">
    <property type="entry name" value="WD REPEAT PROTEIN 26-RELATED"/>
    <property type="match status" value="1"/>
</dbReference>
<evidence type="ECO:0000256" key="4">
    <source>
        <dbReference type="SAM" id="MobiDB-lite"/>
    </source>
</evidence>
<accession>A0AAN4YS08</accession>
<evidence type="ECO:0000313" key="7">
    <source>
        <dbReference type="Proteomes" id="UP001165205"/>
    </source>
</evidence>
<dbReference type="InterPro" id="IPR036322">
    <property type="entry name" value="WD40_repeat_dom_sf"/>
</dbReference>
<dbReference type="Pfam" id="PF23627">
    <property type="entry name" value="LisH_WDR26"/>
    <property type="match status" value="1"/>
</dbReference>
<reference evidence="6" key="1">
    <citation type="submission" date="2023-04" db="EMBL/GenBank/DDBJ databases">
        <title>Aspergillus oryzae NBRC 4228.</title>
        <authorList>
            <person name="Ichikawa N."/>
            <person name="Sato H."/>
            <person name="Tonouchi N."/>
        </authorList>
    </citation>
    <scope>NUCLEOTIDE SEQUENCE</scope>
    <source>
        <strain evidence="6">NBRC 4228</strain>
    </source>
</reference>
<dbReference type="PROSITE" id="PS50082">
    <property type="entry name" value="WD_REPEATS_2"/>
    <property type="match status" value="2"/>
</dbReference>
<feature type="repeat" description="WD" evidence="3">
    <location>
        <begin position="473"/>
        <end position="507"/>
    </location>
</feature>
<feature type="compositionally biased region" description="Polar residues" evidence="4">
    <location>
        <begin position="179"/>
        <end position="194"/>
    </location>
</feature>
<protein>
    <submittedName>
        <fullName evidence="6">Unnamed protein product</fullName>
    </submittedName>
</protein>
<dbReference type="EMBL" id="BSYA01000106">
    <property type="protein sequence ID" value="GMG32804.1"/>
    <property type="molecule type" value="Genomic_DNA"/>
</dbReference>
<evidence type="ECO:0000256" key="3">
    <source>
        <dbReference type="PROSITE-ProRule" id="PRU00221"/>
    </source>
</evidence>
<evidence type="ECO:0000256" key="1">
    <source>
        <dbReference type="ARBA" id="ARBA00022574"/>
    </source>
</evidence>
<evidence type="ECO:0000256" key="2">
    <source>
        <dbReference type="ARBA" id="ARBA00022737"/>
    </source>
</evidence>
<dbReference type="InterPro" id="IPR051350">
    <property type="entry name" value="WD_repeat-ST_regulator"/>
</dbReference>
<evidence type="ECO:0000259" key="5">
    <source>
        <dbReference type="PROSITE" id="PS50897"/>
    </source>
</evidence>
<dbReference type="Gene3D" id="2.130.10.10">
    <property type="entry name" value="YVTN repeat-like/Quinoprotein amine dehydrogenase"/>
    <property type="match status" value="2"/>
</dbReference>
<feature type="repeat" description="WD" evidence="3">
    <location>
        <begin position="431"/>
        <end position="472"/>
    </location>
</feature>
<keyword evidence="2" id="KW-0677">Repeat</keyword>
<dbReference type="PROSITE" id="PS50897">
    <property type="entry name" value="CTLH"/>
    <property type="match status" value="1"/>
</dbReference>
<dbReference type="InterPro" id="IPR001680">
    <property type="entry name" value="WD40_rpt"/>
</dbReference>
<feature type="region of interest" description="Disordered" evidence="4">
    <location>
        <begin position="156"/>
        <end position="234"/>
    </location>
</feature>
<dbReference type="GO" id="GO:0034657">
    <property type="term" value="C:GID complex"/>
    <property type="evidence" value="ECO:0007669"/>
    <property type="project" value="TreeGrafter"/>
</dbReference>
<gene>
    <name evidence="6" type="ORF">Aory04_000845300</name>
</gene>
<proteinExistence type="predicted"/>
<dbReference type="PANTHER" id="PTHR22838:SF0">
    <property type="entry name" value="WD REPEAT-CONTAINING PROTEIN 26"/>
    <property type="match status" value="1"/>
</dbReference>
<sequence length="722" mass="79307">MFFNLDSPTSVAYPPHLTPFALPLVLRFNYLILLNQVKGQIYQAFDLADHPFTYIPSSTAPDRPDPPIPIEPTSSYPRSAAASDNILSSSRSDPSVDSSYPAVGASGNFYLSSTRRRRRPSTPGVSESNIDGTGGLTGDHTASEAGISEQRVVYANTAEGHSPSPKRRRLTNMRPDGVSSANGPSHVSNGSVASPSHKVGLSHSLNGQASHASSNGDLQTNGVQKSSAVPPSYFGHDREEVTRILIQSLYELGYNGAASLLSKESGYQLESPAVAAFRGAVLAGRWAEAERILVQSFYPDGTRRTTSGDGDLPTKERLVLVESADMNEMLFYLRQQKFLELLEAHCYRNYQVRCVWKSVASIILWPGLTVDIESISPSVMIPDNRLAILLDHVKQNQINQCLYHNTATPPSLYSDHMCDRADFPSRPGIELSQHSDEVWYCQFSHDGTKLVTAGRDHSVIIYDTSTFAVLHKLMEHDDGVAHACWSPDDSKLITCSQDKKARVWSVDPVTAAAWAADGDSFVTASLDKDSHLCHWSMRGHALHMWQGDFRVQDCAITPDGRRLIAADVEEKIHVYDFLTHEEEYCLALKSKPTSVAVSKDSRHMLVNLSEGQIQLIDIDTTDVIRRFQGQKQGSFVIRSAFGGAAENFVVSGSEGKSFYVTLCSCFFAHCSKDSRVYVWHKENGTLVETLEGHIAGCVNAISWNPTNPGLFASAGDDCLVRM</sequence>
<comment type="caution">
    <text evidence="6">The sequence shown here is derived from an EMBL/GenBank/DDBJ whole genome shotgun (WGS) entry which is preliminary data.</text>
</comment>
<dbReference type="InterPro" id="IPR015943">
    <property type="entry name" value="WD40/YVTN_repeat-like_dom_sf"/>
</dbReference>
<dbReference type="Pfam" id="PF00400">
    <property type="entry name" value="WD40"/>
    <property type="match status" value="3"/>
</dbReference>
<dbReference type="GO" id="GO:0043161">
    <property type="term" value="P:proteasome-mediated ubiquitin-dependent protein catabolic process"/>
    <property type="evidence" value="ECO:0007669"/>
    <property type="project" value="TreeGrafter"/>
</dbReference>
<dbReference type="SUPFAM" id="SSF50978">
    <property type="entry name" value="WD40 repeat-like"/>
    <property type="match status" value="1"/>
</dbReference>